<dbReference type="EMBL" id="RDPI01001704">
    <property type="protein sequence ID" value="MBF4377391.1"/>
    <property type="molecule type" value="Genomic_DNA"/>
</dbReference>
<dbReference type="PANTHER" id="PTHR38107">
    <property type="match status" value="1"/>
</dbReference>
<name>A0ABR9ZH54_VIBAN</name>
<dbReference type="InterPro" id="IPR023346">
    <property type="entry name" value="Lysozyme-like_dom_sf"/>
</dbReference>
<dbReference type="CDD" id="cd16900">
    <property type="entry name" value="endolysin_R21-like"/>
    <property type="match status" value="1"/>
</dbReference>
<accession>A0ABR9ZH54</accession>
<comment type="catalytic activity">
    <reaction evidence="3">
        <text>Hydrolysis of (1-&gt;4)-beta-linkages between N-acetylmuramic acid and N-acetyl-D-glucosamine residues in a peptidoglycan and between N-acetyl-D-glucosamine residues in chitodextrins.</text>
        <dbReference type="EC" id="3.2.1.17"/>
    </reaction>
</comment>
<dbReference type="Proteomes" id="UP000726136">
    <property type="component" value="Unassembled WGS sequence"/>
</dbReference>
<dbReference type="InterPro" id="IPR051018">
    <property type="entry name" value="Bacteriophage_GH24"/>
</dbReference>
<keyword evidence="5" id="KW-1185">Reference proteome</keyword>
<proteinExistence type="inferred from homology"/>
<sequence length="97" mass="11015">RDLKKIERQILPMIKPALPEPTKAALYSFTYNVGVGAFSRSTLLNKLNSGDMTGACGELKRWVYAGGKKWKGLMTRRDIEEEVCSFAFKSVDLRMKR</sequence>
<dbReference type="Gene3D" id="1.10.530.40">
    <property type="match status" value="1"/>
</dbReference>
<gene>
    <name evidence="4" type="ORF">EAY46_30940</name>
</gene>
<evidence type="ECO:0000256" key="1">
    <source>
        <dbReference type="ARBA" id="ARBA00022529"/>
    </source>
</evidence>
<comment type="similarity">
    <text evidence="3">Belongs to the glycosyl hydrolase 24 family.</text>
</comment>
<keyword evidence="3" id="KW-0326">Glycosidase</keyword>
<evidence type="ECO:0000256" key="3">
    <source>
        <dbReference type="RuleBase" id="RU003788"/>
    </source>
</evidence>
<evidence type="ECO:0000313" key="5">
    <source>
        <dbReference type="Proteomes" id="UP000726136"/>
    </source>
</evidence>
<protein>
    <recommendedName>
        <fullName evidence="3">Lysozyme</fullName>
        <ecNumber evidence="3">3.2.1.17</ecNumber>
    </recommendedName>
</protein>
<dbReference type="RefSeq" id="WP_194665382.1">
    <property type="nucleotide sequence ID" value="NZ_RDPI01001704.1"/>
</dbReference>
<dbReference type="InterPro" id="IPR023347">
    <property type="entry name" value="Lysozyme_dom_sf"/>
</dbReference>
<comment type="caution">
    <text evidence="4">The sequence shown here is derived from an EMBL/GenBank/DDBJ whole genome shotgun (WGS) entry which is preliminary data.</text>
</comment>
<keyword evidence="2 3" id="KW-0081">Bacteriolytic enzyme</keyword>
<keyword evidence="3" id="KW-0378">Hydrolase</keyword>
<dbReference type="PANTHER" id="PTHR38107:SF3">
    <property type="entry name" value="LYSOZYME RRRD-RELATED"/>
    <property type="match status" value="1"/>
</dbReference>
<keyword evidence="1 3" id="KW-0929">Antimicrobial</keyword>
<feature type="non-terminal residue" evidence="4">
    <location>
        <position position="97"/>
    </location>
</feature>
<dbReference type="InterPro" id="IPR002196">
    <property type="entry name" value="Glyco_hydro_24"/>
</dbReference>
<evidence type="ECO:0000256" key="2">
    <source>
        <dbReference type="ARBA" id="ARBA00022638"/>
    </source>
</evidence>
<dbReference type="EC" id="3.2.1.17" evidence="3"/>
<evidence type="ECO:0000313" key="4">
    <source>
        <dbReference type="EMBL" id="MBF4377391.1"/>
    </source>
</evidence>
<dbReference type="SUPFAM" id="SSF53955">
    <property type="entry name" value="Lysozyme-like"/>
    <property type="match status" value="1"/>
</dbReference>
<reference evidence="4 5" key="1">
    <citation type="journal article" date="2021" name="PeerJ">
        <title>Analysis of 44 Vibrio anguillarum genomes reveals high genetic diversity.</title>
        <authorList>
            <person name="Hansen M.J."/>
            <person name="Dalsgaard I."/>
        </authorList>
    </citation>
    <scope>NUCLEOTIDE SEQUENCE [LARGE SCALE GENOMIC DNA]</scope>
    <source>
        <strain evidence="4 5">040915-1/1B</strain>
    </source>
</reference>
<organism evidence="4 5">
    <name type="scientific">Vibrio anguillarum</name>
    <name type="common">Listonella anguillarum</name>
    <dbReference type="NCBI Taxonomy" id="55601"/>
    <lineage>
        <taxon>Bacteria</taxon>
        <taxon>Pseudomonadati</taxon>
        <taxon>Pseudomonadota</taxon>
        <taxon>Gammaproteobacteria</taxon>
        <taxon>Vibrionales</taxon>
        <taxon>Vibrionaceae</taxon>
        <taxon>Vibrio</taxon>
    </lineage>
</organism>
<feature type="non-terminal residue" evidence="4">
    <location>
        <position position="1"/>
    </location>
</feature>
<dbReference type="Pfam" id="PF00959">
    <property type="entry name" value="Phage_lysozyme"/>
    <property type="match status" value="1"/>
</dbReference>